<dbReference type="RefSeq" id="WP_130030040.1">
    <property type="nucleotide sequence ID" value="NZ_BMDU01000005.1"/>
</dbReference>
<dbReference type="EMBL" id="BMDU01000005">
    <property type="protein sequence ID" value="GFZ93961.1"/>
    <property type="molecule type" value="Genomic_DNA"/>
</dbReference>
<evidence type="ECO:0000313" key="3">
    <source>
        <dbReference type="Proteomes" id="UP000628109"/>
    </source>
</evidence>
<dbReference type="Proteomes" id="UP000628109">
    <property type="component" value="Unassembled WGS sequence"/>
</dbReference>
<evidence type="ECO:0000259" key="1">
    <source>
        <dbReference type="PROSITE" id="PS51471"/>
    </source>
</evidence>
<dbReference type="InterPro" id="IPR032857">
    <property type="entry name" value="ALKBH4"/>
</dbReference>
<organism evidence="2 3">
    <name type="scientific">Sphingobium fuliginis (strain ATCC 27551)</name>
    <dbReference type="NCBI Taxonomy" id="336203"/>
    <lineage>
        <taxon>Bacteria</taxon>
        <taxon>Pseudomonadati</taxon>
        <taxon>Pseudomonadota</taxon>
        <taxon>Alphaproteobacteria</taxon>
        <taxon>Sphingomonadales</taxon>
        <taxon>Sphingomonadaceae</taxon>
        <taxon>Sphingobium</taxon>
    </lineage>
</organism>
<keyword evidence="3" id="KW-1185">Reference proteome</keyword>
<proteinExistence type="predicted"/>
<protein>
    <submittedName>
        <fullName evidence="2">2OG-Fe(II) oxygenase</fullName>
    </submittedName>
</protein>
<dbReference type="Gene3D" id="2.60.120.590">
    <property type="entry name" value="Alpha-ketoglutarate-dependent dioxygenase AlkB-like"/>
    <property type="match status" value="1"/>
</dbReference>
<gene>
    <name evidence="2" type="ORF">GCM10019071_25300</name>
</gene>
<dbReference type="PANTHER" id="PTHR12463:SF1">
    <property type="entry name" value="2-OXOGLUTARATE AND FE-DEPENDENT OXYGENASE FAMILY PROTEIN"/>
    <property type="match status" value="1"/>
</dbReference>
<dbReference type="PANTHER" id="PTHR12463">
    <property type="entry name" value="OXYGENASE-RELATED"/>
    <property type="match status" value="1"/>
</dbReference>
<dbReference type="SUPFAM" id="SSF51197">
    <property type="entry name" value="Clavaminate synthase-like"/>
    <property type="match status" value="1"/>
</dbReference>
<name>A0ABQ1F0I8_SPHSA</name>
<dbReference type="InterPro" id="IPR005123">
    <property type="entry name" value="Oxoglu/Fe-dep_dioxygenase_dom"/>
</dbReference>
<dbReference type="Pfam" id="PF13532">
    <property type="entry name" value="2OG-FeII_Oxy_2"/>
    <property type="match status" value="1"/>
</dbReference>
<dbReference type="InterPro" id="IPR037151">
    <property type="entry name" value="AlkB-like_sf"/>
</dbReference>
<evidence type="ECO:0000313" key="2">
    <source>
        <dbReference type="EMBL" id="GFZ93961.1"/>
    </source>
</evidence>
<sequence length="196" mass="22057">MPVGCQADLFGTPLLPGLRQEDDFLTPGEECALIARIDDAGLTPFRFQQWTGKRLTHSFGWSYDFQTGLFAPTDAIPPWLMPFKTRAAKFAGLEPDNLVQALLIRYDPGAGIGWHRDRPVFEHVIGISLGEPATMRFRRRVGTRFERTSAPLAPRAIYHMSGEARHDWEHSISEMQAPRWSLTFRSLIHGDGQAPA</sequence>
<reference evidence="3" key="1">
    <citation type="journal article" date="2019" name="Int. J. Syst. Evol. Microbiol.">
        <title>The Global Catalogue of Microorganisms (GCM) 10K type strain sequencing project: providing services to taxonomists for standard genome sequencing and annotation.</title>
        <authorList>
            <consortium name="The Broad Institute Genomics Platform"/>
            <consortium name="The Broad Institute Genome Sequencing Center for Infectious Disease"/>
            <person name="Wu L."/>
            <person name="Ma J."/>
        </authorList>
    </citation>
    <scope>NUCLEOTIDE SEQUENCE [LARGE SCALE GENOMIC DNA]</scope>
    <source>
        <strain evidence="3">CCM 7327</strain>
    </source>
</reference>
<comment type="caution">
    <text evidence="2">The sequence shown here is derived from an EMBL/GenBank/DDBJ whole genome shotgun (WGS) entry which is preliminary data.</text>
</comment>
<feature type="domain" description="Fe2OG dioxygenase" evidence="1">
    <location>
        <begin position="97"/>
        <end position="188"/>
    </location>
</feature>
<accession>A0ABQ1F0I8</accession>
<dbReference type="PROSITE" id="PS51471">
    <property type="entry name" value="FE2OG_OXY"/>
    <property type="match status" value="1"/>
</dbReference>
<dbReference type="InterPro" id="IPR027450">
    <property type="entry name" value="AlkB-like"/>
</dbReference>